<keyword evidence="3" id="KW-1185">Reference proteome</keyword>
<evidence type="ECO:0000256" key="1">
    <source>
        <dbReference type="SAM" id="MobiDB-lite"/>
    </source>
</evidence>
<protein>
    <submittedName>
        <fullName evidence="2">Uncharacterized protein</fullName>
    </submittedName>
</protein>
<reference evidence="2 3" key="1">
    <citation type="submission" date="2024-01" db="EMBL/GenBank/DDBJ databases">
        <title>A draft genome for the cacao thread blight pathogen Marasmiellus scandens.</title>
        <authorList>
            <person name="Baruah I.K."/>
            <person name="Leung J."/>
            <person name="Bukari Y."/>
            <person name="Amoako-Attah I."/>
            <person name="Meinhardt L.W."/>
            <person name="Bailey B.A."/>
            <person name="Cohen S.P."/>
        </authorList>
    </citation>
    <scope>NUCLEOTIDE SEQUENCE [LARGE SCALE GENOMIC DNA]</scope>
    <source>
        <strain evidence="2 3">GH-19</strain>
    </source>
</reference>
<feature type="region of interest" description="Disordered" evidence="1">
    <location>
        <begin position="1"/>
        <end position="97"/>
    </location>
</feature>
<dbReference type="EMBL" id="JBANRG010000072">
    <property type="protein sequence ID" value="KAK7439576.1"/>
    <property type="molecule type" value="Genomic_DNA"/>
</dbReference>
<name>A0ABR1IUY2_9AGAR</name>
<dbReference type="Proteomes" id="UP001498398">
    <property type="component" value="Unassembled WGS sequence"/>
</dbReference>
<evidence type="ECO:0000313" key="2">
    <source>
        <dbReference type="EMBL" id="KAK7439576.1"/>
    </source>
</evidence>
<accession>A0ABR1IUY2</accession>
<gene>
    <name evidence="2" type="ORF">VKT23_017503</name>
</gene>
<evidence type="ECO:0000313" key="3">
    <source>
        <dbReference type="Proteomes" id="UP001498398"/>
    </source>
</evidence>
<feature type="compositionally biased region" description="Low complexity" evidence="1">
    <location>
        <begin position="41"/>
        <end position="51"/>
    </location>
</feature>
<proteinExistence type="predicted"/>
<feature type="compositionally biased region" description="Basic and acidic residues" evidence="1">
    <location>
        <begin position="1"/>
        <end position="21"/>
    </location>
</feature>
<comment type="caution">
    <text evidence="2">The sequence shown here is derived from an EMBL/GenBank/DDBJ whole genome shotgun (WGS) entry which is preliminary data.</text>
</comment>
<organism evidence="2 3">
    <name type="scientific">Marasmiellus scandens</name>
    <dbReference type="NCBI Taxonomy" id="2682957"/>
    <lineage>
        <taxon>Eukaryota</taxon>
        <taxon>Fungi</taxon>
        <taxon>Dikarya</taxon>
        <taxon>Basidiomycota</taxon>
        <taxon>Agaricomycotina</taxon>
        <taxon>Agaricomycetes</taxon>
        <taxon>Agaricomycetidae</taxon>
        <taxon>Agaricales</taxon>
        <taxon>Marasmiineae</taxon>
        <taxon>Omphalotaceae</taxon>
        <taxon>Marasmiellus</taxon>
    </lineage>
</organism>
<sequence>MKTDSDTEDYKPTTRRGEDRKYRHKKDRSSRSPPRKRLHISSDVSSDSSETSLEDDSGNRSKYKNWTDLPTLNLSDPAPDTTYVPLDPQPDKSEQTEFDQKVIFTSLTKLEGGVWAPWSQGRFALNLTYQQLLPFLLQK</sequence>
<feature type="compositionally biased region" description="Basic residues" evidence="1">
    <location>
        <begin position="22"/>
        <end position="39"/>
    </location>
</feature>